<keyword evidence="3" id="KW-1185">Reference proteome</keyword>
<gene>
    <name evidence="2" type="ORF">U9M48_025490</name>
</gene>
<dbReference type="Proteomes" id="UP001341281">
    <property type="component" value="Chromosome 05"/>
</dbReference>
<evidence type="ECO:0000313" key="3">
    <source>
        <dbReference type="Proteomes" id="UP001341281"/>
    </source>
</evidence>
<sequence>MAVRAAAGRCGTRTTPGRCTAGTITSSWRRSAAATTTGRGGTLLPRDRRRVPGAGGPGVVRRFVVSGSPEDAHGDEPWVRRLCTLVPTLHAMERRILGVCFGHQVLCRALGALVCEIPAGARVLAYSEKTRVEAFAVGEHLRALGVQGHPGYTADTLHNLIDRLTAQNDIPRRVGEDARRAVVETGGPDRAFWTVLCKSFLGGGGRTNSCGRHTATTVARREPVTTEVVASRAGGGGGGCFTGAAPMVQLACHDSIN</sequence>
<evidence type="ECO:0008006" key="4">
    <source>
        <dbReference type="Google" id="ProtNLM"/>
    </source>
</evidence>
<feature type="region of interest" description="Disordered" evidence="1">
    <location>
        <begin position="30"/>
        <end position="55"/>
    </location>
</feature>
<evidence type="ECO:0000313" key="2">
    <source>
        <dbReference type="EMBL" id="WVZ77645.1"/>
    </source>
</evidence>
<dbReference type="InterPro" id="IPR029062">
    <property type="entry name" value="Class_I_gatase-like"/>
</dbReference>
<dbReference type="InterPro" id="IPR044992">
    <property type="entry name" value="ChyE-like"/>
</dbReference>
<reference evidence="2 3" key="1">
    <citation type="submission" date="2024-02" db="EMBL/GenBank/DDBJ databases">
        <title>High-quality chromosome-scale genome assembly of Pensacola bahiagrass (Paspalum notatum Flugge var. saurae).</title>
        <authorList>
            <person name="Vega J.M."/>
            <person name="Podio M."/>
            <person name="Orjuela J."/>
            <person name="Siena L.A."/>
            <person name="Pessino S.C."/>
            <person name="Combes M.C."/>
            <person name="Mariac C."/>
            <person name="Albertini E."/>
            <person name="Pupilli F."/>
            <person name="Ortiz J.P.A."/>
            <person name="Leblanc O."/>
        </authorList>
    </citation>
    <scope>NUCLEOTIDE SEQUENCE [LARGE SCALE GENOMIC DNA]</scope>
    <source>
        <strain evidence="2">R1</strain>
        <tissue evidence="2">Leaf</tissue>
    </source>
</reference>
<organism evidence="2 3">
    <name type="scientific">Paspalum notatum var. saurae</name>
    <dbReference type="NCBI Taxonomy" id="547442"/>
    <lineage>
        <taxon>Eukaryota</taxon>
        <taxon>Viridiplantae</taxon>
        <taxon>Streptophyta</taxon>
        <taxon>Embryophyta</taxon>
        <taxon>Tracheophyta</taxon>
        <taxon>Spermatophyta</taxon>
        <taxon>Magnoliopsida</taxon>
        <taxon>Liliopsida</taxon>
        <taxon>Poales</taxon>
        <taxon>Poaceae</taxon>
        <taxon>PACMAD clade</taxon>
        <taxon>Panicoideae</taxon>
        <taxon>Andropogonodae</taxon>
        <taxon>Paspaleae</taxon>
        <taxon>Paspalinae</taxon>
        <taxon>Paspalum</taxon>
    </lineage>
</organism>
<name>A0AAQ3TTQ4_PASNO</name>
<dbReference type="EMBL" id="CP144749">
    <property type="protein sequence ID" value="WVZ77645.1"/>
    <property type="molecule type" value="Genomic_DNA"/>
</dbReference>
<dbReference type="PANTHER" id="PTHR42695">
    <property type="entry name" value="GLUTAMINE AMIDOTRANSFERASE YLR126C-RELATED"/>
    <property type="match status" value="1"/>
</dbReference>
<protein>
    <recommendedName>
        <fullName evidence="4">Glutamine amidotransferase domain-containing protein</fullName>
    </recommendedName>
</protein>
<dbReference type="SUPFAM" id="SSF52317">
    <property type="entry name" value="Class I glutamine amidotransferase-like"/>
    <property type="match status" value="1"/>
</dbReference>
<evidence type="ECO:0000256" key="1">
    <source>
        <dbReference type="SAM" id="MobiDB-lite"/>
    </source>
</evidence>
<dbReference type="GO" id="GO:0005829">
    <property type="term" value="C:cytosol"/>
    <property type="evidence" value="ECO:0007669"/>
    <property type="project" value="TreeGrafter"/>
</dbReference>
<dbReference type="PANTHER" id="PTHR42695:SF15">
    <property type="entry name" value="OS02G0179200 PROTEIN"/>
    <property type="match status" value="1"/>
</dbReference>
<proteinExistence type="predicted"/>
<dbReference type="Gene3D" id="3.40.50.880">
    <property type="match status" value="2"/>
</dbReference>
<accession>A0AAQ3TTQ4</accession>
<dbReference type="AlphaFoldDB" id="A0AAQ3TTQ4"/>